<feature type="compositionally biased region" description="Basic and acidic residues" evidence="1">
    <location>
        <begin position="1"/>
        <end position="14"/>
    </location>
</feature>
<keyword evidence="4" id="KW-1185">Reference proteome</keyword>
<evidence type="ECO:0000313" key="3">
    <source>
        <dbReference type="EMBL" id="RSL74846.1"/>
    </source>
</evidence>
<dbReference type="EMBL" id="NKCL01000387">
    <property type="protein sequence ID" value="RSL74846.1"/>
    <property type="molecule type" value="Genomic_DNA"/>
</dbReference>
<dbReference type="Gene3D" id="1.25.40.20">
    <property type="entry name" value="Ankyrin repeat-containing domain"/>
    <property type="match status" value="1"/>
</dbReference>
<feature type="region of interest" description="Disordered" evidence="1">
    <location>
        <begin position="914"/>
        <end position="937"/>
    </location>
</feature>
<dbReference type="InterPro" id="IPR038305">
    <property type="entry name" value="HeLo_sf"/>
</dbReference>
<feature type="region of interest" description="Disordered" evidence="1">
    <location>
        <begin position="772"/>
        <end position="795"/>
    </location>
</feature>
<feature type="domain" description="Prion-inhibition and propagation HeLo" evidence="2">
    <location>
        <begin position="704"/>
        <end position="875"/>
    </location>
</feature>
<feature type="region of interest" description="Disordered" evidence="1">
    <location>
        <begin position="223"/>
        <end position="246"/>
    </location>
</feature>
<evidence type="ECO:0000256" key="1">
    <source>
        <dbReference type="SAM" id="MobiDB-lite"/>
    </source>
</evidence>
<dbReference type="Gene3D" id="1.20.120.1020">
    <property type="entry name" value="Prion-inhibition and propagation, HeLo domain"/>
    <property type="match status" value="1"/>
</dbReference>
<feature type="compositionally biased region" description="Acidic residues" evidence="1">
    <location>
        <begin position="577"/>
        <end position="590"/>
    </location>
</feature>
<evidence type="ECO:0000259" key="2">
    <source>
        <dbReference type="Pfam" id="PF14479"/>
    </source>
</evidence>
<feature type="region of interest" description="Disordered" evidence="1">
    <location>
        <begin position="517"/>
        <end position="556"/>
    </location>
</feature>
<comment type="caution">
    <text evidence="3">The sequence shown here is derived from an EMBL/GenBank/DDBJ whole genome shotgun (WGS) entry which is preliminary data.</text>
</comment>
<dbReference type="PANTHER" id="PTHR35391:SF7">
    <property type="entry name" value="C2H2-TYPE DOMAIN-CONTAINING PROTEIN"/>
    <property type="match status" value="1"/>
</dbReference>
<feature type="compositionally biased region" description="Basic and acidic residues" evidence="1">
    <location>
        <begin position="1288"/>
        <end position="1304"/>
    </location>
</feature>
<dbReference type="Proteomes" id="UP000287972">
    <property type="component" value="Unassembled WGS sequence"/>
</dbReference>
<gene>
    <name evidence="3" type="ORF">CEP51_011413</name>
</gene>
<dbReference type="SUPFAM" id="SSF48403">
    <property type="entry name" value="Ankyrin repeat"/>
    <property type="match status" value="1"/>
</dbReference>
<evidence type="ECO:0000313" key="4">
    <source>
        <dbReference type="Proteomes" id="UP000287972"/>
    </source>
</evidence>
<name>A0A428RBD7_9HYPO</name>
<feature type="compositionally biased region" description="Polar residues" evidence="1">
    <location>
        <begin position="772"/>
        <end position="781"/>
    </location>
</feature>
<reference evidence="3 4" key="1">
    <citation type="submission" date="2017-06" db="EMBL/GenBank/DDBJ databases">
        <title>Comparative genomic analysis of Ambrosia Fusariam Clade fungi.</title>
        <authorList>
            <person name="Stajich J.E."/>
            <person name="Carrillo J."/>
            <person name="Kijimoto T."/>
            <person name="Eskalen A."/>
            <person name="O'Donnell K."/>
            <person name="Kasson M."/>
        </authorList>
    </citation>
    <scope>NUCLEOTIDE SEQUENCE [LARGE SCALE GENOMIC DNA]</scope>
    <source>
        <strain evidence="3 4">NRRL62606</strain>
    </source>
</reference>
<feature type="region of interest" description="Disordered" evidence="1">
    <location>
        <begin position="1"/>
        <end position="91"/>
    </location>
</feature>
<protein>
    <recommendedName>
        <fullName evidence="2">Prion-inhibition and propagation HeLo domain-containing protein</fullName>
    </recommendedName>
</protein>
<feature type="region of interest" description="Disordered" evidence="1">
    <location>
        <begin position="571"/>
        <end position="590"/>
    </location>
</feature>
<dbReference type="InterPro" id="IPR036770">
    <property type="entry name" value="Ankyrin_rpt-contain_sf"/>
</dbReference>
<organism evidence="3 4">
    <name type="scientific">Fusarium floridanum</name>
    <dbReference type="NCBI Taxonomy" id="1325733"/>
    <lineage>
        <taxon>Eukaryota</taxon>
        <taxon>Fungi</taxon>
        <taxon>Dikarya</taxon>
        <taxon>Ascomycota</taxon>
        <taxon>Pezizomycotina</taxon>
        <taxon>Sordariomycetes</taxon>
        <taxon>Hypocreomycetidae</taxon>
        <taxon>Hypocreales</taxon>
        <taxon>Nectriaceae</taxon>
        <taxon>Fusarium</taxon>
        <taxon>Fusarium solani species complex</taxon>
    </lineage>
</organism>
<dbReference type="InterPro" id="IPR029498">
    <property type="entry name" value="HeLo_dom"/>
</dbReference>
<feature type="region of interest" description="Disordered" evidence="1">
    <location>
        <begin position="1220"/>
        <end position="1310"/>
    </location>
</feature>
<feature type="compositionally biased region" description="Polar residues" evidence="1">
    <location>
        <begin position="1235"/>
        <end position="1256"/>
    </location>
</feature>
<dbReference type="PANTHER" id="PTHR35391">
    <property type="entry name" value="C2H2-TYPE DOMAIN-CONTAINING PROTEIN-RELATED"/>
    <property type="match status" value="1"/>
</dbReference>
<accession>A0A428RBD7</accession>
<proteinExistence type="predicted"/>
<feature type="compositionally biased region" description="Basic and acidic residues" evidence="1">
    <location>
        <begin position="21"/>
        <end position="32"/>
    </location>
</feature>
<dbReference type="Pfam" id="PF14479">
    <property type="entry name" value="HeLo"/>
    <property type="match status" value="1"/>
</dbReference>
<sequence>MTLKELIEECKERALPGSGKESLEVPSSHDGESASGEGSHPHEVETQQNTGSASAWFDALSSDSEDDGSSSTTTSDDDAESTQSAPIKDVMQGTEDLLDQIIRLGFAIRKSGTTSRLRRADKSFREEDHQDLKAHLALALALNAGKQCDNRTKTTAERVPDPQKSYDQLMPEQRQLIIANLRRRHRFLYARRHQKKLEEPPELNIFQETKPIIQAVEFPESAAQIQGPRPLAKTGEPKQPTMSTPITPAKSMITISTIQGDILKAAAPSQMSSRVSMTTARLTYPSTPPISEGLRSFRCPCCFQALPVMFQERSRWRKHLTEDLCPYTCPFSDCSSMDTLYITRKAWKDHIDKDHGSSQHWQCLACKGVKTSDIFLDVETFTNHIKTDHQDTIAESQIPTLLDVCCIRVPPNIPSCPLCLSTQEQADCTSPAAMLDHVGDCIHEFSLRALPWAQSVAKENVERISSIKERVSEWLGGIEWDNINERSLALRFLSVEPPSTALDDVYVVGEYFAEISENSSQVEREPPPSDSDLPAPSFGSASNTPRETQEDPDQPSEFPALAAIKKFEDELEHVSDEPQDENQDAAEQEQSLDAEALHGRYTPSSSLLFAARSGDFEDAKELIENASGADRDVAGLLLGKGADMNIKNNEGQSLLQEAKKHPEFNKFLLVNGGDSEVIGRKGLSYNILQPLEVTSERAAGHGSHQILLFKFDCEHENFIIWGEKHGVLKPSGDQDRNPELDSPDKAEKISKALELIQTLLSDAKALRDTYGVTTTTNSSDAPPQDEQDQSYPSNSGLKRLKRLSKRLGLGKQGPSVIEKTRWAIHDKNKFEQLIDHIRDLVERLYKILPVAEEERNHVAIKDLRSLAGNLDRLKVFEEASLNAYPVWSGAASVMLEAGSTEIGPDNISQWMDKVEEDSDSADQGRDNEPADGEDDTLGLDVEKWDNYQCYFVFTSTCFTSALGLSCDMDRLEVRSDGPSHVFENDDTRIWGLGSRFKKLIVPDLPYIDFERISNAPYEAQGHINTFLKSHYPLAKVKIFCPPCRCAVRTALLVCSQQSSKEVEYKVGIDDRMPTSCCLESEKLQRLRSLFKTIRELDEGTIGDEVVPIRKDLLKHLDRPSLEHRIYRLETELYDNEQYKLPRQQVAELLSETRNVDGSIPIYLGEASRCAWIVQKAPFPWSPRVSKESEIFKFERDSGKVNFTSTYLGTFTSSSQLTRAIVPTPRPHIRKRGPQSVVSSNGAINPQPTQQGNQFGSSPDADGPNHLNLTKGEQEPEESSEGAGSVRMDNLDERNRVRNESERASKRFRLS</sequence>